<organism evidence="1 2">
    <name type="scientific">Lactococcus cremoris subsp. cremoris IBB477</name>
    <dbReference type="NCBI Taxonomy" id="1449093"/>
    <lineage>
        <taxon>Bacteria</taxon>
        <taxon>Bacillati</taxon>
        <taxon>Bacillota</taxon>
        <taxon>Bacilli</taxon>
        <taxon>Lactobacillales</taxon>
        <taxon>Streptococcaceae</taxon>
        <taxon>Lactococcus</taxon>
        <taxon>Lactococcus cremoris subsp. cremoris</taxon>
    </lineage>
</organism>
<reference evidence="1 2" key="1">
    <citation type="journal article" date="2016" name="Appl. Microbiol. Biotechnol.">
        <title>Adhesion of the genome-sequenced Lactococcus lactis subsp. cremoris IBB477 strain is mediated by specific molecular determinants.</title>
        <authorList>
            <person name="Radziwill-Bienkowska J.M."/>
            <person name="Le D.T."/>
            <person name="Szczesny P."/>
            <person name="Duviau M.P."/>
            <person name="Aleksandrzak-Piekarczyk T."/>
            <person name="Loubiere P."/>
            <person name="Mercier-Bonin M."/>
            <person name="Bardowski J.K."/>
            <person name="Kowalczyk M."/>
        </authorList>
    </citation>
    <scope>NUCLEOTIDE SEQUENCE [LARGE SCALE GENOMIC DNA]</scope>
    <source>
        <strain evidence="1 2">IBB477</strain>
    </source>
</reference>
<evidence type="ECO:0000313" key="2">
    <source>
        <dbReference type="Proteomes" id="UP000176236"/>
    </source>
</evidence>
<comment type="caution">
    <text evidence="1">The sequence shown here is derived from an EMBL/GenBank/DDBJ whole genome shotgun (WGS) entry which is preliminary data.</text>
</comment>
<dbReference type="Proteomes" id="UP000176236">
    <property type="component" value="Chromosome"/>
</dbReference>
<gene>
    <name evidence="1" type="ORF">AJ89_13190</name>
</gene>
<dbReference type="AlphaFoldDB" id="A0A1E7G1A6"/>
<dbReference type="RefSeq" id="WP_050547290.1">
    <property type="nucleotide sequence ID" value="NZ_CM007353.1"/>
</dbReference>
<evidence type="ECO:0000313" key="1">
    <source>
        <dbReference type="EMBL" id="OEU38740.1"/>
    </source>
</evidence>
<proteinExistence type="predicted"/>
<sequence>MNISLLDLNSLYLKISREDFKNVLSVIEKMCIENINLTGWELVEIPVEQTYCFYNYEKQEAFDFEEKSNKELSPHYYKNIEGNIINKFPVSSIKEAIEKYELD</sequence>
<dbReference type="EMBL" id="JMMZ01000035">
    <property type="protein sequence ID" value="OEU38740.1"/>
    <property type="molecule type" value="Genomic_DNA"/>
</dbReference>
<accession>A0A1E7G1A6</accession>
<protein>
    <submittedName>
        <fullName evidence="1">Uncharacterized protein</fullName>
    </submittedName>
</protein>
<name>A0A1E7G1A6_LACLC</name>